<accession>A0ABW7W6U5</accession>
<dbReference type="CDD" id="cd01637">
    <property type="entry name" value="IMPase_like"/>
    <property type="match status" value="1"/>
</dbReference>
<dbReference type="RefSeq" id="WP_397067286.1">
    <property type="nucleotide sequence ID" value="NZ_JBIRYL010000030.1"/>
</dbReference>
<evidence type="ECO:0000256" key="2">
    <source>
        <dbReference type="ARBA" id="ARBA00013106"/>
    </source>
</evidence>
<evidence type="ECO:0000256" key="1">
    <source>
        <dbReference type="ARBA" id="ARBA00001033"/>
    </source>
</evidence>
<keyword evidence="6" id="KW-1185">Reference proteome</keyword>
<evidence type="ECO:0000313" key="6">
    <source>
        <dbReference type="Proteomes" id="UP001611494"/>
    </source>
</evidence>
<dbReference type="InterPro" id="IPR020550">
    <property type="entry name" value="Inositol_monophosphatase_CS"/>
</dbReference>
<dbReference type="EMBL" id="JBIRYL010000030">
    <property type="protein sequence ID" value="MFI2234503.1"/>
    <property type="molecule type" value="Genomic_DNA"/>
</dbReference>
<dbReference type="PROSITE" id="PS00630">
    <property type="entry name" value="IMP_2"/>
    <property type="match status" value="1"/>
</dbReference>
<name>A0ABW7W6U5_9NOCA</name>
<dbReference type="PANTHER" id="PTHR20854:SF4">
    <property type="entry name" value="INOSITOL-1-MONOPHOSPHATASE-RELATED"/>
    <property type="match status" value="1"/>
</dbReference>
<comment type="caution">
    <text evidence="5">The sequence shown here is derived from an EMBL/GenBank/DDBJ whole genome shotgun (WGS) entry which is preliminary data.</text>
</comment>
<evidence type="ECO:0000313" key="5">
    <source>
        <dbReference type="EMBL" id="MFI2234503.1"/>
    </source>
</evidence>
<dbReference type="SUPFAM" id="SSF56655">
    <property type="entry name" value="Carbohydrate phosphatase"/>
    <property type="match status" value="1"/>
</dbReference>
<evidence type="ECO:0000256" key="3">
    <source>
        <dbReference type="ARBA" id="ARBA00022723"/>
    </source>
</evidence>
<sequence>MDALEYGARPADGPHDVIDQVTQVLVEAAAIAIQPRFGRLAAEEIAEKAPSDLVTVADREAEHLISRGLRAVLDIPVVGEESAAADPSVLSALGATACWLVDPVDGTSNFVAGRPEYAVMTALLRNGEPAAGWIVLPESGQLYVGERGSGAFRDGVRIRRLAPPAEVGQLRGAAPTKRMSGQQRARLTEARGRFSSLGPGTLSAGVNYTRMLDGDLDFVLYQRSLPWDHAAGALLLAEVGGVTARLDGAPYRLVEGRNDLLLNAADRTCYEAVRAVWCG</sequence>
<comment type="catalytic activity">
    <reaction evidence="1">
        <text>a myo-inositol phosphate + H2O = myo-inositol + phosphate</text>
        <dbReference type="Rhea" id="RHEA:24056"/>
        <dbReference type="ChEBI" id="CHEBI:15377"/>
        <dbReference type="ChEBI" id="CHEBI:17268"/>
        <dbReference type="ChEBI" id="CHEBI:43474"/>
        <dbReference type="ChEBI" id="CHEBI:84139"/>
        <dbReference type="EC" id="3.1.3.25"/>
    </reaction>
</comment>
<dbReference type="PRINTS" id="PR00377">
    <property type="entry name" value="IMPHPHTASES"/>
</dbReference>
<protein>
    <recommendedName>
        <fullName evidence="2">inositol-phosphate phosphatase</fullName>
        <ecNumber evidence="2">3.1.3.25</ecNumber>
    </recommendedName>
</protein>
<dbReference type="Gene3D" id="3.30.540.10">
    <property type="entry name" value="Fructose-1,6-Bisphosphatase, subunit A, domain 1"/>
    <property type="match status" value="1"/>
</dbReference>
<keyword evidence="4" id="KW-0460">Magnesium</keyword>
<evidence type="ECO:0000256" key="4">
    <source>
        <dbReference type="ARBA" id="ARBA00022842"/>
    </source>
</evidence>
<dbReference type="Pfam" id="PF00459">
    <property type="entry name" value="Inositol_P"/>
    <property type="match status" value="1"/>
</dbReference>
<dbReference type="InterPro" id="IPR000760">
    <property type="entry name" value="Inositol_monophosphatase-like"/>
</dbReference>
<dbReference type="Gene3D" id="3.40.190.80">
    <property type="match status" value="1"/>
</dbReference>
<keyword evidence="3" id="KW-0479">Metal-binding</keyword>
<dbReference type="Proteomes" id="UP001611494">
    <property type="component" value="Unassembled WGS sequence"/>
</dbReference>
<dbReference type="PANTHER" id="PTHR20854">
    <property type="entry name" value="INOSITOL MONOPHOSPHATASE"/>
    <property type="match status" value="1"/>
</dbReference>
<gene>
    <name evidence="5" type="ORF">ACH49Z_32115</name>
</gene>
<dbReference type="EC" id="3.1.3.25" evidence="2"/>
<proteinExistence type="predicted"/>
<organism evidence="5 6">
    <name type="scientific">Nocardia testacea</name>
    <dbReference type="NCBI Taxonomy" id="248551"/>
    <lineage>
        <taxon>Bacteria</taxon>
        <taxon>Bacillati</taxon>
        <taxon>Actinomycetota</taxon>
        <taxon>Actinomycetes</taxon>
        <taxon>Mycobacteriales</taxon>
        <taxon>Nocardiaceae</taxon>
        <taxon>Nocardia</taxon>
    </lineage>
</organism>
<reference evidence="5 6" key="1">
    <citation type="submission" date="2024-10" db="EMBL/GenBank/DDBJ databases">
        <title>The Natural Products Discovery Center: Release of the First 8490 Sequenced Strains for Exploring Actinobacteria Biosynthetic Diversity.</title>
        <authorList>
            <person name="Kalkreuter E."/>
            <person name="Kautsar S.A."/>
            <person name="Yang D."/>
            <person name="Bader C.D."/>
            <person name="Teijaro C.N."/>
            <person name="Fluegel L."/>
            <person name="Davis C.M."/>
            <person name="Simpson J.R."/>
            <person name="Lauterbach L."/>
            <person name="Steele A.D."/>
            <person name="Gui C."/>
            <person name="Meng S."/>
            <person name="Li G."/>
            <person name="Viehrig K."/>
            <person name="Ye F."/>
            <person name="Su P."/>
            <person name="Kiefer A.F."/>
            <person name="Nichols A."/>
            <person name="Cepeda A.J."/>
            <person name="Yan W."/>
            <person name="Fan B."/>
            <person name="Jiang Y."/>
            <person name="Adhikari A."/>
            <person name="Zheng C.-J."/>
            <person name="Schuster L."/>
            <person name="Cowan T.M."/>
            <person name="Smanski M.J."/>
            <person name="Chevrette M.G."/>
            <person name="De Carvalho L.P.S."/>
            <person name="Shen B."/>
        </authorList>
    </citation>
    <scope>NUCLEOTIDE SEQUENCE [LARGE SCALE GENOMIC DNA]</scope>
    <source>
        <strain evidence="5 6">NPDC019377</strain>
    </source>
</reference>